<evidence type="ECO:0000313" key="2">
    <source>
        <dbReference type="EnsemblPlants" id="Pp3c1_34660V3.1"/>
    </source>
</evidence>
<organism evidence="1">
    <name type="scientific">Physcomitrium patens</name>
    <name type="common">Spreading-leaved earth moss</name>
    <name type="synonym">Physcomitrella patens</name>
    <dbReference type="NCBI Taxonomy" id="3218"/>
    <lineage>
        <taxon>Eukaryota</taxon>
        <taxon>Viridiplantae</taxon>
        <taxon>Streptophyta</taxon>
        <taxon>Embryophyta</taxon>
        <taxon>Bryophyta</taxon>
        <taxon>Bryophytina</taxon>
        <taxon>Bryopsida</taxon>
        <taxon>Funariidae</taxon>
        <taxon>Funariales</taxon>
        <taxon>Funariaceae</taxon>
        <taxon>Physcomitrium</taxon>
    </lineage>
</organism>
<dbReference type="PaxDb" id="3218-PP1S28_284V6.1"/>
<reference evidence="1 3" key="2">
    <citation type="journal article" date="2018" name="Plant J.">
        <title>The Physcomitrella patens chromosome-scale assembly reveals moss genome structure and evolution.</title>
        <authorList>
            <person name="Lang D."/>
            <person name="Ullrich K.K."/>
            <person name="Murat F."/>
            <person name="Fuchs J."/>
            <person name="Jenkins J."/>
            <person name="Haas F.B."/>
            <person name="Piednoel M."/>
            <person name="Gundlach H."/>
            <person name="Van Bel M."/>
            <person name="Meyberg R."/>
            <person name="Vives C."/>
            <person name="Morata J."/>
            <person name="Symeonidi A."/>
            <person name="Hiss M."/>
            <person name="Muchero W."/>
            <person name="Kamisugi Y."/>
            <person name="Saleh O."/>
            <person name="Blanc G."/>
            <person name="Decker E.L."/>
            <person name="van Gessel N."/>
            <person name="Grimwood J."/>
            <person name="Hayes R.D."/>
            <person name="Graham S.W."/>
            <person name="Gunter L.E."/>
            <person name="McDaniel S.F."/>
            <person name="Hoernstein S.N.W."/>
            <person name="Larsson A."/>
            <person name="Li F.W."/>
            <person name="Perroud P.F."/>
            <person name="Phillips J."/>
            <person name="Ranjan P."/>
            <person name="Rokshar D.S."/>
            <person name="Rothfels C.J."/>
            <person name="Schneider L."/>
            <person name="Shu S."/>
            <person name="Stevenson D.W."/>
            <person name="Thummler F."/>
            <person name="Tillich M."/>
            <person name="Villarreal Aguilar J.C."/>
            <person name="Widiez T."/>
            <person name="Wong G.K."/>
            <person name="Wymore A."/>
            <person name="Zhang Y."/>
            <person name="Zimmer A.D."/>
            <person name="Quatrano R.S."/>
            <person name="Mayer K.F.X."/>
            <person name="Goodstein D."/>
            <person name="Casacuberta J.M."/>
            <person name="Vandepoele K."/>
            <person name="Reski R."/>
            <person name="Cuming A.C."/>
            <person name="Tuskan G.A."/>
            <person name="Maumus F."/>
            <person name="Salse J."/>
            <person name="Schmutz J."/>
            <person name="Rensing S.A."/>
        </authorList>
    </citation>
    <scope>NUCLEOTIDE SEQUENCE [LARGE SCALE GENOMIC DNA]</scope>
    <source>
        <strain evidence="2 3">cv. Gransden 2004</strain>
    </source>
</reference>
<dbReference type="InParanoid" id="A0A2K1LAZ5"/>
<dbReference type="EnsemblPlants" id="Pp3c1_34660V3.1">
    <property type="protein sequence ID" value="Pp3c1_34660V3.1"/>
    <property type="gene ID" value="Pp3c1_34660"/>
</dbReference>
<dbReference type="AlphaFoldDB" id="A0A2K1LAZ5"/>
<dbReference type="Gramene" id="Pp3c1_34660V3.1">
    <property type="protein sequence ID" value="Pp3c1_34660V3.1"/>
    <property type="gene ID" value="Pp3c1_34660"/>
</dbReference>
<gene>
    <name evidence="1" type="ORF">PHYPA_001606</name>
</gene>
<reference evidence="1 3" key="1">
    <citation type="journal article" date="2008" name="Science">
        <title>The Physcomitrella genome reveals evolutionary insights into the conquest of land by plants.</title>
        <authorList>
            <person name="Rensing S."/>
            <person name="Lang D."/>
            <person name="Zimmer A."/>
            <person name="Terry A."/>
            <person name="Salamov A."/>
            <person name="Shapiro H."/>
            <person name="Nishiyama T."/>
            <person name="Perroud P.-F."/>
            <person name="Lindquist E."/>
            <person name="Kamisugi Y."/>
            <person name="Tanahashi T."/>
            <person name="Sakakibara K."/>
            <person name="Fujita T."/>
            <person name="Oishi K."/>
            <person name="Shin-I T."/>
            <person name="Kuroki Y."/>
            <person name="Toyoda A."/>
            <person name="Suzuki Y."/>
            <person name="Hashimoto A."/>
            <person name="Yamaguchi K."/>
            <person name="Sugano A."/>
            <person name="Kohara Y."/>
            <person name="Fujiyama A."/>
            <person name="Anterola A."/>
            <person name="Aoki S."/>
            <person name="Ashton N."/>
            <person name="Barbazuk W.B."/>
            <person name="Barker E."/>
            <person name="Bennetzen J."/>
            <person name="Bezanilla M."/>
            <person name="Blankenship R."/>
            <person name="Cho S.H."/>
            <person name="Dutcher S."/>
            <person name="Estelle M."/>
            <person name="Fawcett J.A."/>
            <person name="Gundlach H."/>
            <person name="Hanada K."/>
            <person name="Heyl A."/>
            <person name="Hicks K.A."/>
            <person name="Hugh J."/>
            <person name="Lohr M."/>
            <person name="Mayer K."/>
            <person name="Melkozernov A."/>
            <person name="Murata T."/>
            <person name="Nelson D."/>
            <person name="Pils B."/>
            <person name="Prigge M."/>
            <person name="Reiss B."/>
            <person name="Renner T."/>
            <person name="Rombauts S."/>
            <person name="Rushton P."/>
            <person name="Sanderfoot A."/>
            <person name="Schween G."/>
            <person name="Shiu S.-H."/>
            <person name="Stueber K."/>
            <person name="Theodoulou F.L."/>
            <person name="Tu H."/>
            <person name="Van de Peer Y."/>
            <person name="Verrier P.J."/>
            <person name="Waters E."/>
            <person name="Wood A."/>
            <person name="Yang L."/>
            <person name="Cove D."/>
            <person name="Cuming A."/>
            <person name="Hasebe M."/>
            <person name="Lucas S."/>
            <person name="Mishler D.B."/>
            <person name="Reski R."/>
            <person name="Grigoriev I."/>
            <person name="Quatrano R.S."/>
            <person name="Boore J.L."/>
        </authorList>
    </citation>
    <scope>NUCLEOTIDE SEQUENCE [LARGE SCALE GENOMIC DNA]</scope>
    <source>
        <strain evidence="2 3">cv. Gransden 2004</strain>
    </source>
</reference>
<dbReference type="Proteomes" id="UP000006727">
    <property type="component" value="Chromosome 1"/>
</dbReference>
<accession>A0A2K1LAZ5</accession>
<dbReference type="EMBL" id="ABEU02000001">
    <property type="protein sequence ID" value="PNR63181.1"/>
    <property type="molecule type" value="Genomic_DNA"/>
</dbReference>
<sequence>MARMWMPQVGAHRRIHCGHQTVLPHINTFDKDEWTKHHIFDRASLVTVTKAIPETPLARWITRRCNEQRIYVANPPTRSTPAPKPWHNAKPSMDWTYPPGWRTWEPKDTNFNFNSGKTMEEYNQNLSKFFEYVNIKDKSKQEQMTDGVEAWLMECGDDRKLIRGRHPYKNNRCFVTNDQALFSYLVTARVKLDHFLEDLHLPRRNKHFCLLVDIKMDAKKWSDLRGSNVVSGSAEVEIAAGLYEIFKRFPFYSRLVAQIWYDGP</sequence>
<name>A0A2K1LAZ5_PHYPA</name>
<evidence type="ECO:0000313" key="1">
    <source>
        <dbReference type="EMBL" id="PNR63181.1"/>
    </source>
</evidence>
<evidence type="ECO:0000313" key="3">
    <source>
        <dbReference type="Proteomes" id="UP000006727"/>
    </source>
</evidence>
<proteinExistence type="predicted"/>
<keyword evidence="3" id="KW-1185">Reference proteome</keyword>
<reference evidence="2" key="3">
    <citation type="submission" date="2020-12" db="UniProtKB">
        <authorList>
            <consortium name="EnsemblPlants"/>
        </authorList>
    </citation>
    <scope>IDENTIFICATION</scope>
</reference>
<protein>
    <submittedName>
        <fullName evidence="1 2">Uncharacterized protein</fullName>
    </submittedName>
</protein>